<evidence type="ECO:0000313" key="3">
    <source>
        <dbReference type="Proteomes" id="UP000299102"/>
    </source>
</evidence>
<dbReference type="EMBL" id="BGZK01000002">
    <property type="protein sequence ID" value="GBO99248.1"/>
    <property type="molecule type" value="Genomic_DNA"/>
</dbReference>
<proteinExistence type="predicted"/>
<name>A0A4C1SAN6_EUMVA</name>
<accession>A0A4C1SAN6</accession>
<protein>
    <submittedName>
        <fullName evidence="2">Uncharacterized protein</fullName>
    </submittedName>
</protein>
<feature type="region of interest" description="Disordered" evidence="1">
    <location>
        <begin position="113"/>
        <end position="188"/>
    </location>
</feature>
<evidence type="ECO:0000313" key="2">
    <source>
        <dbReference type="EMBL" id="GBO99248.1"/>
    </source>
</evidence>
<evidence type="ECO:0000256" key="1">
    <source>
        <dbReference type="SAM" id="MobiDB-lite"/>
    </source>
</evidence>
<reference evidence="2 3" key="1">
    <citation type="journal article" date="2019" name="Commun. Biol.">
        <title>The bagworm genome reveals a unique fibroin gene that provides high tensile strength.</title>
        <authorList>
            <person name="Kono N."/>
            <person name="Nakamura H."/>
            <person name="Ohtoshi R."/>
            <person name="Tomita M."/>
            <person name="Numata K."/>
            <person name="Arakawa K."/>
        </authorList>
    </citation>
    <scope>NUCLEOTIDE SEQUENCE [LARGE SCALE GENOMIC DNA]</scope>
</reference>
<organism evidence="2 3">
    <name type="scientific">Eumeta variegata</name>
    <name type="common">Bagworm moth</name>
    <name type="synonym">Eumeta japonica</name>
    <dbReference type="NCBI Taxonomy" id="151549"/>
    <lineage>
        <taxon>Eukaryota</taxon>
        <taxon>Metazoa</taxon>
        <taxon>Ecdysozoa</taxon>
        <taxon>Arthropoda</taxon>
        <taxon>Hexapoda</taxon>
        <taxon>Insecta</taxon>
        <taxon>Pterygota</taxon>
        <taxon>Neoptera</taxon>
        <taxon>Endopterygota</taxon>
        <taxon>Lepidoptera</taxon>
        <taxon>Glossata</taxon>
        <taxon>Ditrysia</taxon>
        <taxon>Tineoidea</taxon>
        <taxon>Psychidae</taxon>
        <taxon>Oiketicinae</taxon>
        <taxon>Eumeta</taxon>
    </lineage>
</organism>
<keyword evidence="3" id="KW-1185">Reference proteome</keyword>
<dbReference type="AlphaFoldDB" id="A0A4C1SAN6"/>
<comment type="caution">
    <text evidence="2">The sequence shown here is derived from an EMBL/GenBank/DDBJ whole genome shotgun (WGS) entry which is preliminary data.</text>
</comment>
<sequence>MMTSLTPSYVGATSKSVHWWETTEITLRVRDTHLVFFFTQKDSLKANVNSPKQDRSLTSCLTYLPVHREVAVASAGPVRPAGCCARGRPIIVEWERDARHSAGLSLVRTRGCKWRAPPPTSPCGGSGQKSANADPPARRGANDSGEISSRIGRSRQTRYEIPEPPPIFHVKSGRRRPREKILDLSFRN</sequence>
<gene>
    <name evidence="2" type="ORF">EVAR_524_1</name>
</gene>
<dbReference type="Proteomes" id="UP000299102">
    <property type="component" value="Unassembled WGS sequence"/>
</dbReference>